<reference evidence="5" key="2">
    <citation type="submission" date="2025-09" db="UniProtKB">
        <authorList>
            <consortium name="Ensembl"/>
        </authorList>
    </citation>
    <scope>IDENTIFICATION</scope>
</reference>
<dbReference type="Gene3D" id="1.10.1410.10">
    <property type="match status" value="2"/>
</dbReference>
<evidence type="ECO:0000256" key="3">
    <source>
        <dbReference type="SAM" id="MobiDB-lite"/>
    </source>
</evidence>
<dbReference type="InterPro" id="IPR045862">
    <property type="entry name" value="Trf4-like"/>
</dbReference>
<dbReference type="Ensembl" id="ENSSRHT00000061756.1">
    <property type="protein sequence ID" value="ENSSRHP00000060085.1"/>
    <property type="gene ID" value="ENSSRHG00000030091.1"/>
</dbReference>
<dbReference type="GO" id="GO:0031123">
    <property type="term" value="P:RNA 3'-end processing"/>
    <property type="evidence" value="ECO:0007669"/>
    <property type="project" value="TreeGrafter"/>
</dbReference>
<protein>
    <submittedName>
        <fullName evidence="5">Terminal nucleotidyltransferase 4B</fullName>
    </submittedName>
</protein>
<feature type="region of interest" description="Disordered" evidence="3">
    <location>
        <begin position="438"/>
        <end position="571"/>
    </location>
</feature>
<keyword evidence="6" id="KW-1185">Reference proteome</keyword>
<dbReference type="GO" id="GO:1990817">
    <property type="term" value="F:poly(A) RNA polymerase activity"/>
    <property type="evidence" value="ECO:0007669"/>
    <property type="project" value="InterPro"/>
</dbReference>
<dbReference type="GO" id="GO:0046872">
    <property type="term" value="F:metal ion binding"/>
    <property type="evidence" value="ECO:0007669"/>
    <property type="project" value="UniProtKB-KW"/>
</dbReference>
<dbReference type="AlphaFoldDB" id="A0A673KAL6"/>
<organism evidence="5 6">
    <name type="scientific">Sinocyclocheilus rhinocerous</name>
    <dbReference type="NCBI Taxonomy" id="307959"/>
    <lineage>
        <taxon>Eukaryota</taxon>
        <taxon>Metazoa</taxon>
        <taxon>Chordata</taxon>
        <taxon>Craniata</taxon>
        <taxon>Vertebrata</taxon>
        <taxon>Euteleostomi</taxon>
        <taxon>Actinopterygii</taxon>
        <taxon>Neopterygii</taxon>
        <taxon>Teleostei</taxon>
        <taxon>Ostariophysi</taxon>
        <taxon>Cypriniformes</taxon>
        <taxon>Cyprinidae</taxon>
        <taxon>Cyprininae</taxon>
        <taxon>Sinocyclocheilus</taxon>
    </lineage>
</organism>
<evidence type="ECO:0000256" key="1">
    <source>
        <dbReference type="ARBA" id="ARBA00022723"/>
    </source>
</evidence>
<reference evidence="5" key="1">
    <citation type="submission" date="2025-08" db="UniProtKB">
        <authorList>
            <consortium name="Ensembl"/>
        </authorList>
    </citation>
    <scope>IDENTIFICATION</scope>
</reference>
<dbReference type="PANTHER" id="PTHR23092">
    <property type="entry name" value="POLY(A) RNA POLYMERASE"/>
    <property type="match status" value="1"/>
</dbReference>
<dbReference type="GO" id="GO:0043634">
    <property type="term" value="P:polyadenylation-dependent ncRNA catabolic process"/>
    <property type="evidence" value="ECO:0007669"/>
    <property type="project" value="TreeGrafter"/>
</dbReference>
<dbReference type="GO" id="GO:0003729">
    <property type="term" value="F:mRNA binding"/>
    <property type="evidence" value="ECO:0007669"/>
    <property type="project" value="TreeGrafter"/>
</dbReference>
<evidence type="ECO:0000313" key="5">
    <source>
        <dbReference type="Ensembl" id="ENSSRHP00000060085.1"/>
    </source>
</evidence>
<dbReference type="SUPFAM" id="SSF81631">
    <property type="entry name" value="PAP/OAS1 substrate-binding domain"/>
    <property type="match status" value="1"/>
</dbReference>
<evidence type="ECO:0000259" key="4">
    <source>
        <dbReference type="Pfam" id="PF03828"/>
    </source>
</evidence>
<dbReference type="InterPro" id="IPR043519">
    <property type="entry name" value="NT_sf"/>
</dbReference>
<feature type="compositionally biased region" description="Basic and acidic residues" evidence="3">
    <location>
        <begin position="561"/>
        <end position="571"/>
    </location>
</feature>
<evidence type="ECO:0000313" key="6">
    <source>
        <dbReference type="Proteomes" id="UP000472270"/>
    </source>
</evidence>
<dbReference type="Gene3D" id="3.30.460.10">
    <property type="entry name" value="Beta Polymerase, domain 2"/>
    <property type="match status" value="1"/>
</dbReference>
<keyword evidence="1" id="KW-0479">Metal-binding</keyword>
<dbReference type="Proteomes" id="UP000472270">
    <property type="component" value="Unassembled WGS sequence"/>
</dbReference>
<feature type="region of interest" description="Disordered" evidence="3">
    <location>
        <begin position="93"/>
        <end position="112"/>
    </location>
</feature>
<dbReference type="GO" id="GO:0005730">
    <property type="term" value="C:nucleolus"/>
    <property type="evidence" value="ECO:0007669"/>
    <property type="project" value="TreeGrafter"/>
</dbReference>
<feature type="compositionally biased region" description="Polar residues" evidence="3">
    <location>
        <begin position="493"/>
        <end position="553"/>
    </location>
</feature>
<sequence>MDPRIAWFQPEQRGPANNLWMHIWETTQTLGNLYFNNNCNTASAKLTSSSSGGGIGASSNAADSSGKPKDHQGMSVSKPDSEVSEQQDFIPLEANNNNKSSRGVGGGGQVAGSRVTVVGTELPSKRKRDNKASTFGFNRSLLLSDGVEDIYTGTPWKSRNYSEGIVGLHEEIKDFYEYISPRPEEDHMRLEVVARIQRVIKDLWPNAEVSVTHIIVFLGFVICILEYLEDEEQSFRLPAKELIQQLHYNCNCCCISQLHYREDVCSSNPNLGVLLIEFFELYGRHFNYLKTGIRIKDGGSYLAKDEVQKGMLDGYRPSMLYIEDPLQPGNDVGRSSYGAMQVKEAFDYAYVVLSHAVSPIAKYYPNNESESILGRIIRVTQEVAEYRDWISAQWGQRSNNEPVLNCNANDVTLLVESEELDECNNNFSEDSAVLPTVPRSKVSSNFSSPSPSSPSSPSSSSSSSPSSTTSSSSDADSDGTPCKTSKALGGRGSNSYSENTERNLSNHRSQNHSATMPTPTYKGNKSRQLANKSAQGPHNNPNKIHQNSKSQKTNIKKRKPQREVAHEDLCR</sequence>
<dbReference type="Pfam" id="PF03828">
    <property type="entry name" value="PAP_assoc"/>
    <property type="match status" value="1"/>
</dbReference>
<feature type="domain" description="PAP-associated" evidence="4">
    <location>
        <begin position="270"/>
        <end position="330"/>
    </location>
</feature>
<accession>A0A673KAL6</accession>
<feature type="compositionally biased region" description="Low complexity" evidence="3">
    <location>
        <begin position="447"/>
        <end position="473"/>
    </location>
</feature>
<keyword evidence="2" id="KW-0460">Magnesium</keyword>
<name>A0A673KAL6_9TELE</name>
<proteinExistence type="predicted"/>
<feature type="region of interest" description="Disordered" evidence="3">
    <location>
        <begin position="45"/>
        <end position="85"/>
    </location>
</feature>
<dbReference type="SUPFAM" id="SSF81301">
    <property type="entry name" value="Nucleotidyltransferase"/>
    <property type="match status" value="1"/>
</dbReference>
<dbReference type="GO" id="GO:0031499">
    <property type="term" value="C:TRAMP complex"/>
    <property type="evidence" value="ECO:0007669"/>
    <property type="project" value="TreeGrafter"/>
</dbReference>
<evidence type="ECO:0000256" key="2">
    <source>
        <dbReference type="ARBA" id="ARBA00022842"/>
    </source>
</evidence>
<dbReference type="InterPro" id="IPR002058">
    <property type="entry name" value="PAP_assoc"/>
</dbReference>
<dbReference type="PANTHER" id="PTHR23092:SF51">
    <property type="entry name" value="TERMINAL NUCLEOTIDYLTRANSFERASE 4B"/>
    <property type="match status" value="1"/>
</dbReference>